<evidence type="ECO:0000256" key="1">
    <source>
        <dbReference type="ARBA" id="ARBA00010378"/>
    </source>
</evidence>
<dbReference type="InterPro" id="IPR003959">
    <property type="entry name" value="ATPase_AAA_core"/>
</dbReference>
<comment type="caution">
    <text evidence="5">The sequence shown here is derived from an EMBL/GenBank/DDBJ whole genome shotgun (WGS) entry which is preliminary data.</text>
</comment>
<dbReference type="SMART" id="SM00710">
    <property type="entry name" value="PbH1"/>
    <property type="match status" value="12"/>
</dbReference>
<gene>
    <name evidence="5" type="ORF">GCM10009682_20370</name>
</gene>
<name>A0ABP4Y4R2_9ACTN</name>
<dbReference type="SUPFAM" id="SSF52540">
    <property type="entry name" value="P-loop containing nucleoside triphosphate hydrolases"/>
    <property type="match status" value="1"/>
</dbReference>
<keyword evidence="6" id="KW-1185">Reference proteome</keyword>
<dbReference type="InterPro" id="IPR050773">
    <property type="entry name" value="CbxX/CfxQ_RuBisCO_ESX"/>
</dbReference>
<dbReference type="InterPro" id="IPR000641">
    <property type="entry name" value="CbxX/CfxQ"/>
</dbReference>
<dbReference type="InterPro" id="IPR012334">
    <property type="entry name" value="Pectin_lyas_fold"/>
</dbReference>
<keyword evidence="2" id="KW-0547">Nucleotide-binding</keyword>
<evidence type="ECO:0000256" key="2">
    <source>
        <dbReference type="ARBA" id="ARBA00022741"/>
    </source>
</evidence>
<keyword evidence="3" id="KW-0067">ATP-binding</keyword>
<dbReference type="Gene3D" id="1.10.8.60">
    <property type="match status" value="1"/>
</dbReference>
<dbReference type="Pfam" id="PF13229">
    <property type="entry name" value="Beta_helix"/>
    <property type="match status" value="2"/>
</dbReference>
<sequence>MAVPTLIVSQSRWGAHRTIAEAVSQAPSGALVLVEPGRYEGQIAVRSKGLTVQAASGAGTVVVETRGAFAAVHCEDGHVILDGLQLTTWDSATPAAVSVLRARLDLRSCSVTGQAEAGVLVERGNADLHRCHIGGMRRGVAFIDSRGTVEYCTFQDLSEYAVLSKRDSDPVVRHCVVRDVGYGFEAFEGGRGTIEDSQFTGVRTAAFFASARAEPVVRRCRVSDGRGAAVSVESAARGLFEDCDVSDLAASGIVVLSGADPVVRRCRIDRVAKNGIHVSAARGLFEECTVSGAGLPGFAALENATPVVRDLTLRDGAEDTVLVRGASGRYTGVRVDRPTRYGVRVDGGDPVFTDLTVTGGEAGVVMEGPAGTNVRIEGGELRDATVTGGAAGGGGRLTMSAVRVASRGVGLTAAETASVHLSEVVVTGGSVGIYGCGQASLQAVRTSVTGPDRAGVNARDESVLTLQTCTISGCGGDGVLIETDRPVLIDGCDITDVAGVAVQGADRRTVTTRPAPGASVEAAPVGLRAEADGGAARTGSTQVDALLSELDAMIGLAAVKREVRSVINLLRVGQQRRAAGLPSPPLSRHLVFTGAPGTGKTTVARLYGQLLAGLGVLAKGQVVEVARADLVGEYLGSTAIKTTAAFERAVGGVLFIDEAYTLARTFGTNSDFGQEAIDALVKLMEDRREEVVVIAAGYRDEMSDFLAANPGLSSRFTKTIEFADYSPAELLAITESLAAEHAYDLSPDTQPLLLEHFTAAARDHTFGNGRHARKLFNAMVEQQAVRLADVPAPTAEQLRLLLPQDIPGGASAQ</sequence>
<dbReference type="Gene3D" id="2.160.20.10">
    <property type="entry name" value="Single-stranded right-handed beta-helix, Pectin lyase-like"/>
    <property type="match status" value="2"/>
</dbReference>
<dbReference type="Gene3D" id="3.40.50.300">
    <property type="entry name" value="P-loop containing nucleotide triphosphate hydrolases"/>
    <property type="match status" value="1"/>
</dbReference>
<evidence type="ECO:0000256" key="3">
    <source>
        <dbReference type="ARBA" id="ARBA00022840"/>
    </source>
</evidence>
<dbReference type="PRINTS" id="PR00819">
    <property type="entry name" value="CBXCFQXSUPER"/>
</dbReference>
<feature type="domain" description="AAA+ ATPase" evidence="4">
    <location>
        <begin position="586"/>
        <end position="726"/>
    </location>
</feature>
<dbReference type="CDD" id="cd00009">
    <property type="entry name" value="AAA"/>
    <property type="match status" value="1"/>
</dbReference>
<evidence type="ECO:0000259" key="4">
    <source>
        <dbReference type="SMART" id="SM00382"/>
    </source>
</evidence>
<protein>
    <submittedName>
        <fullName evidence="5">Right-handed parallel beta-helix repeat-containing protein</fullName>
    </submittedName>
</protein>
<evidence type="ECO:0000313" key="5">
    <source>
        <dbReference type="EMBL" id="GAA1798721.1"/>
    </source>
</evidence>
<dbReference type="InterPro" id="IPR041627">
    <property type="entry name" value="AAA_lid_6"/>
</dbReference>
<dbReference type="Proteomes" id="UP001500218">
    <property type="component" value="Unassembled WGS sequence"/>
</dbReference>
<dbReference type="SUPFAM" id="SSF51126">
    <property type="entry name" value="Pectin lyase-like"/>
    <property type="match status" value="2"/>
</dbReference>
<dbReference type="InterPro" id="IPR003593">
    <property type="entry name" value="AAA+_ATPase"/>
</dbReference>
<accession>A0ABP4Y4R2</accession>
<dbReference type="Pfam" id="PF00004">
    <property type="entry name" value="AAA"/>
    <property type="match status" value="1"/>
</dbReference>
<dbReference type="InterPro" id="IPR039448">
    <property type="entry name" value="Beta_helix"/>
</dbReference>
<evidence type="ECO:0000313" key="6">
    <source>
        <dbReference type="Proteomes" id="UP001500218"/>
    </source>
</evidence>
<organism evidence="5 6">
    <name type="scientific">Luedemannella flava</name>
    <dbReference type="NCBI Taxonomy" id="349316"/>
    <lineage>
        <taxon>Bacteria</taxon>
        <taxon>Bacillati</taxon>
        <taxon>Actinomycetota</taxon>
        <taxon>Actinomycetes</taxon>
        <taxon>Micromonosporales</taxon>
        <taxon>Micromonosporaceae</taxon>
        <taxon>Luedemannella</taxon>
    </lineage>
</organism>
<dbReference type="PANTHER" id="PTHR43392">
    <property type="entry name" value="AAA-TYPE ATPASE FAMILY PROTEIN / ANKYRIN REPEAT FAMILY PROTEIN"/>
    <property type="match status" value="1"/>
</dbReference>
<comment type="similarity">
    <text evidence="1">Belongs to the CbxX/CfxQ family.</text>
</comment>
<dbReference type="SMART" id="SM00382">
    <property type="entry name" value="AAA"/>
    <property type="match status" value="1"/>
</dbReference>
<reference evidence="6" key="1">
    <citation type="journal article" date="2019" name="Int. J. Syst. Evol. Microbiol.">
        <title>The Global Catalogue of Microorganisms (GCM) 10K type strain sequencing project: providing services to taxonomists for standard genome sequencing and annotation.</title>
        <authorList>
            <consortium name="The Broad Institute Genomics Platform"/>
            <consortium name="The Broad Institute Genome Sequencing Center for Infectious Disease"/>
            <person name="Wu L."/>
            <person name="Ma J."/>
        </authorList>
    </citation>
    <scope>NUCLEOTIDE SEQUENCE [LARGE SCALE GENOMIC DNA]</scope>
    <source>
        <strain evidence="6">JCM 13250</strain>
    </source>
</reference>
<dbReference type="Pfam" id="PF17866">
    <property type="entry name" value="AAA_lid_6"/>
    <property type="match status" value="1"/>
</dbReference>
<dbReference type="PANTHER" id="PTHR43392:SF2">
    <property type="entry name" value="AAA-TYPE ATPASE FAMILY PROTEIN _ ANKYRIN REPEAT FAMILY PROTEIN"/>
    <property type="match status" value="1"/>
</dbReference>
<dbReference type="InterPro" id="IPR011050">
    <property type="entry name" value="Pectin_lyase_fold/virulence"/>
</dbReference>
<dbReference type="InterPro" id="IPR006626">
    <property type="entry name" value="PbH1"/>
</dbReference>
<dbReference type="InterPro" id="IPR027417">
    <property type="entry name" value="P-loop_NTPase"/>
</dbReference>
<dbReference type="EMBL" id="BAAALT010000053">
    <property type="protein sequence ID" value="GAA1798721.1"/>
    <property type="molecule type" value="Genomic_DNA"/>
</dbReference>
<proteinExistence type="inferred from homology"/>